<reference evidence="2 3" key="1">
    <citation type="submission" date="2019-04" db="EMBL/GenBank/DDBJ databases">
        <title>Chromosome genome assembly for Takifugu flavidus.</title>
        <authorList>
            <person name="Xiao S."/>
        </authorList>
    </citation>
    <scope>NUCLEOTIDE SEQUENCE [LARGE SCALE GENOMIC DNA]</scope>
    <source>
        <strain evidence="2">HTHZ2018</strain>
        <tissue evidence="2">Muscle</tissue>
    </source>
</reference>
<feature type="region of interest" description="Disordered" evidence="1">
    <location>
        <begin position="63"/>
        <end position="84"/>
    </location>
</feature>
<name>A0A5C6NIQ7_9TELE</name>
<evidence type="ECO:0000313" key="3">
    <source>
        <dbReference type="Proteomes" id="UP000324091"/>
    </source>
</evidence>
<accession>A0A5C6NIQ7</accession>
<dbReference type="Proteomes" id="UP000324091">
    <property type="component" value="Chromosome 20"/>
</dbReference>
<organism evidence="2 3">
    <name type="scientific">Takifugu flavidus</name>
    <name type="common">sansaifugu</name>
    <dbReference type="NCBI Taxonomy" id="433684"/>
    <lineage>
        <taxon>Eukaryota</taxon>
        <taxon>Metazoa</taxon>
        <taxon>Chordata</taxon>
        <taxon>Craniata</taxon>
        <taxon>Vertebrata</taxon>
        <taxon>Euteleostomi</taxon>
        <taxon>Actinopterygii</taxon>
        <taxon>Neopterygii</taxon>
        <taxon>Teleostei</taxon>
        <taxon>Neoteleostei</taxon>
        <taxon>Acanthomorphata</taxon>
        <taxon>Eupercaria</taxon>
        <taxon>Tetraodontiformes</taxon>
        <taxon>Tetradontoidea</taxon>
        <taxon>Tetraodontidae</taxon>
        <taxon>Takifugu</taxon>
    </lineage>
</organism>
<sequence length="84" mass="9512">MNHGGCSVLETQIELKEPLDTSSPVGGRLRLRRHVCEHNFHFKGIWFFPGNTLRLSFLPNRSYSDNGRPLPATELEPADALRPL</sequence>
<gene>
    <name evidence="2" type="ORF">D4764_20G0005430</name>
</gene>
<evidence type="ECO:0000256" key="1">
    <source>
        <dbReference type="SAM" id="MobiDB-lite"/>
    </source>
</evidence>
<proteinExistence type="predicted"/>
<comment type="caution">
    <text evidence="2">The sequence shown here is derived from an EMBL/GenBank/DDBJ whole genome shotgun (WGS) entry which is preliminary data.</text>
</comment>
<evidence type="ECO:0000313" key="2">
    <source>
        <dbReference type="EMBL" id="TWW66511.1"/>
    </source>
</evidence>
<dbReference type="EMBL" id="RHFK02000013">
    <property type="protein sequence ID" value="TWW66511.1"/>
    <property type="molecule type" value="Genomic_DNA"/>
</dbReference>
<dbReference type="AlphaFoldDB" id="A0A5C6NIQ7"/>
<keyword evidence="3" id="KW-1185">Reference proteome</keyword>
<protein>
    <submittedName>
        <fullName evidence="2">Uncharacterized protein</fullName>
    </submittedName>
</protein>